<dbReference type="PROSITE" id="PS50863">
    <property type="entry name" value="B3"/>
    <property type="match status" value="1"/>
</dbReference>
<evidence type="ECO:0000256" key="3">
    <source>
        <dbReference type="ARBA" id="ARBA00023125"/>
    </source>
</evidence>
<dbReference type="PANTHER" id="PTHR31920">
    <property type="entry name" value="B3 DOMAIN-CONTAINING"/>
    <property type="match status" value="1"/>
</dbReference>
<dbReference type="PANTHER" id="PTHR31920:SF135">
    <property type="entry name" value="B3 DOMAIN-CONTAINING PROTEIN OS03G0621600-RELATED"/>
    <property type="match status" value="1"/>
</dbReference>
<evidence type="ECO:0000256" key="5">
    <source>
        <dbReference type="ARBA" id="ARBA00023242"/>
    </source>
</evidence>
<dbReference type="GO" id="GO:0003677">
    <property type="term" value="F:DNA binding"/>
    <property type="evidence" value="ECO:0007669"/>
    <property type="project" value="UniProtKB-KW"/>
</dbReference>
<comment type="subcellular location">
    <subcellularLocation>
        <location evidence="1">Nucleus</location>
    </subcellularLocation>
</comment>
<dbReference type="Gramene" id="mRNA:HanXRQr2_Chr16g0764521">
    <property type="protein sequence ID" value="mRNA:HanXRQr2_Chr16g0764521"/>
    <property type="gene ID" value="HanXRQr2_Chr16g0764521"/>
</dbReference>
<evidence type="ECO:0000256" key="1">
    <source>
        <dbReference type="ARBA" id="ARBA00004123"/>
    </source>
</evidence>
<dbReference type="Gene3D" id="2.40.330.10">
    <property type="entry name" value="DNA-binding pseudobarrel domain"/>
    <property type="match status" value="1"/>
</dbReference>
<dbReference type="InterPro" id="IPR003340">
    <property type="entry name" value="B3_DNA-bd"/>
</dbReference>
<evidence type="ECO:0000313" key="7">
    <source>
        <dbReference type="EMBL" id="KAF5761386.1"/>
    </source>
</evidence>
<dbReference type="CDD" id="cd10017">
    <property type="entry name" value="B3_DNA"/>
    <property type="match status" value="1"/>
</dbReference>
<dbReference type="InterPro" id="IPR050655">
    <property type="entry name" value="Plant_B3_domain"/>
</dbReference>
<keyword evidence="5" id="KW-0539">Nucleus</keyword>
<dbReference type="GO" id="GO:0005634">
    <property type="term" value="C:nucleus"/>
    <property type="evidence" value="ECO:0007669"/>
    <property type="project" value="UniProtKB-SubCell"/>
</dbReference>
<evidence type="ECO:0000256" key="4">
    <source>
        <dbReference type="ARBA" id="ARBA00023163"/>
    </source>
</evidence>
<evidence type="ECO:0000313" key="8">
    <source>
        <dbReference type="Proteomes" id="UP000215914"/>
    </source>
</evidence>
<keyword evidence="3" id="KW-0238">DNA-binding</keyword>
<reference evidence="7" key="2">
    <citation type="submission" date="2020-06" db="EMBL/GenBank/DDBJ databases">
        <title>Helianthus annuus Genome sequencing and assembly Release 2.</title>
        <authorList>
            <person name="Gouzy J."/>
            <person name="Langlade N."/>
            <person name="Munos S."/>
        </authorList>
    </citation>
    <scope>NUCLEOTIDE SEQUENCE</scope>
    <source>
        <tissue evidence="7">Leaves</tissue>
    </source>
</reference>
<keyword evidence="8" id="KW-1185">Reference proteome</keyword>
<dbReference type="SUPFAM" id="SSF101936">
    <property type="entry name" value="DNA-binding pseudobarrel domain"/>
    <property type="match status" value="1"/>
</dbReference>
<accession>A0A9K3DTS8</accession>
<dbReference type="InterPro" id="IPR015300">
    <property type="entry name" value="DNA-bd_pseudobarrel_sf"/>
</dbReference>
<comment type="caution">
    <text evidence="7">The sequence shown here is derived from an EMBL/GenBank/DDBJ whole genome shotgun (WGS) entry which is preliminary data.</text>
</comment>
<dbReference type="EMBL" id="MNCJ02000331">
    <property type="protein sequence ID" value="KAF5761386.1"/>
    <property type="molecule type" value="Genomic_DNA"/>
</dbReference>
<dbReference type="Proteomes" id="UP000215914">
    <property type="component" value="Unassembled WGS sequence"/>
</dbReference>
<dbReference type="AlphaFoldDB" id="A0A9K3DTS8"/>
<organism evidence="7 8">
    <name type="scientific">Helianthus annuus</name>
    <name type="common">Common sunflower</name>
    <dbReference type="NCBI Taxonomy" id="4232"/>
    <lineage>
        <taxon>Eukaryota</taxon>
        <taxon>Viridiplantae</taxon>
        <taxon>Streptophyta</taxon>
        <taxon>Embryophyta</taxon>
        <taxon>Tracheophyta</taxon>
        <taxon>Spermatophyta</taxon>
        <taxon>Magnoliopsida</taxon>
        <taxon>eudicotyledons</taxon>
        <taxon>Gunneridae</taxon>
        <taxon>Pentapetalae</taxon>
        <taxon>asterids</taxon>
        <taxon>campanulids</taxon>
        <taxon>Asterales</taxon>
        <taxon>Asteraceae</taxon>
        <taxon>Asteroideae</taxon>
        <taxon>Heliantheae alliance</taxon>
        <taxon>Heliantheae</taxon>
        <taxon>Helianthus</taxon>
    </lineage>
</organism>
<gene>
    <name evidence="7" type="ORF">HanXRQr2_Chr16g0764521</name>
</gene>
<protein>
    <submittedName>
        <fullName evidence="7">Transcription factor B3-Domain family</fullName>
    </submittedName>
</protein>
<keyword evidence="4" id="KW-0804">Transcription</keyword>
<sequence length="303" mass="34311">MFNLKVIPLQFCKLWLSNAGGDNIVVIKCINEKEWNVKFSKNNGAFAFMEGWSKVVADLSLTEGYILLFRQLNPFNYLLTPFFKKTPYPCCDPELSLFTSISSLPNIDFIESFCRVFNDQCFDTLLLPTYVVKKTIGVGKLRRPMKVHVNAWDSLDVTVEKDPVSKCYFFTNGWNNIVQHIGVRIEFVVNSNSNIRNAAPLVNNVDADEDKVNINADLDPERLNTKVASMARVDVSRKMTIQNLAGVDTVVTFRPEKHGGGFRYVANGWRTNFTKPNGINAPQRCTFVYSPDADKLISKKVSK</sequence>
<feature type="domain" description="TF-B3" evidence="6">
    <location>
        <begin position="1"/>
        <end position="86"/>
    </location>
</feature>
<evidence type="ECO:0000259" key="6">
    <source>
        <dbReference type="PROSITE" id="PS50863"/>
    </source>
</evidence>
<name>A0A9K3DTS8_HELAN</name>
<reference evidence="7" key="1">
    <citation type="journal article" date="2017" name="Nature">
        <title>The sunflower genome provides insights into oil metabolism, flowering and Asterid evolution.</title>
        <authorList>
            <person name="Badouin H."/>
            <person name="Gouzy J."/>
            <person name="Grassa C.J."/>
            <person name="Murat F."/>
            <person name="Staton S.E."/>
            <person name="Cottret L."/>
            <person name="Lelandais-Briere C."/>
            <person name="Owens G.L."/>
            <person name="Carrere S."/>
            <person name="Mayjonade B."/>
            <person name="Legrand L."/>
            <person name="Gill N."/>
            <person name="Kane N.C."/>
            <person name="Bowers J.E."/>
            <person name="Hubner S."/>
            <person name="Bellec A."/>
            <person name="Berard A."/>
            <person name="Berges H."/>
            <person name="Blanchet N."/>
            <person name="Boniface M.C."/>
            <person name="Brunel D."/>
            <person name="Catrice O."/>
            <person name="Chaidir N."/>
            <person name="Claudel C."/>
            <person name="Donnadieu C."/>
            <person name="Faraut T."/>
            <person name="Fievet G."/>
            <person name="Helmstetter N."/>
            <person name="King M."/>
            <person name="Knapp S.J."/>
            <person name="Lai Z."/>
            <person name="Le Paslier M.C."/>
            <person name="Lippi Y."/>
            <person name="Lorenzon L."/>
            <person name="Mandel J.R."/>
            <person name="Marage G."/>
            <person name="Marchand G."/>
            <person name="Marquand E."/>
            <person name="Bret-Mestries E."/>
            <person name="Morien E."/>
            <person name="Nambeesan S."/>
            <person name="Nguyen T."/>
            <person name="Pegot-Espagnet P."/>
            <person name="Pouilly N."/>
            <person name="Raftis F."/>
            <person name="Sallet E."/>
            <person name="Schiex T."/>
            <person name="Thomas J."/>
            <person name="Vandecasteele C."/>
            <person name="Vares D."/>
            <person name="Vear F."/>
            <person name="Vautrin S."/>
            <person name="Crespi M."/>
            <person name="Mangin B."/>
            <person name="Burke J.M."/>
            <person name="Salse J."/>
            <person name="Munos S."/>
            <person name="Vincourt P."/>
            <person name="Rieseberg L.H."/>
            <person name="Langlade N.B."/>
        </authorList>
    </citation>
    <scope>NUCLEOTIDE SEQUENCE</scope>
    <source>
        <tissue evidence="7">Leaves</tissue>
    </source>
</reference>
<keyword evidence="2" id="KW-0805">Transcription regulation</keyword>
<evidence type="ECO:0000256" key="2">
    <source>
        <dbReference type="ARBA" id="ARBA00023015"/>
    </source>
</evidence>
<proteinExistence type="predicted"/>
<dbReference type="Pfam" id="PF02362">
    <property type="entry name" value="B3"/>
    <property type="match status" value="1"/>
</dbReference>